<dbReference type="FunFam" id="1.10.10.10:FF:000001">
    <property type="entry name" value="LysR family transcriptional regulator"/>
    <property type="match status" value="1"/>
</dbReference>
<dbReference type="RefSeq" id="WP_248009141.1">
    <property type="nucleotide sequence ID" value="NZ_JAJHVV010000007.1"/>
</dbReference>
<dbReference type="Proteomes" id="UP001139559">
    <property type="component" value="Unassembled WGS sequence"/>
</dbReference>
<dbReference type="InterPro" id="IPR036390">
    <property type="entry name" value="WH_DNA-bd_sf"/>
</dbReference>
<dbReference type="Pfam" id="PF00126">
    <property type="entry name" value="HTH_1"/>
    <property type="match status" value="1"/>
</dbReference>
<keyword evidence="7" id="KW-1185">Reference proteome</keyword>
<dbReference type="GO" id="GO:0003700">
    <property type="term" value="F:DNA-binding transcription factor activity"/>
    <property type="evidence" value="ECO:0007669"/>
    <property type="project" value="InterPro"/>
</dbReference>
<dbReference type="PANTHER" id="PTHR30537">
    <property type="entry name" value="HTH-TYPE TRANSCRIPTIONAL REGULATOR"/>
    <property type="match status" value="1"/>
</dbReference>
<name>A0A9X1XJT2_9VIBR</name>
<reference evidence="6" key="1">
    <citation type="submission" date="2021-11" db="EMBL/GenBank/DDBJ databases">
        <title>Vibrio ZSDE26 sp. nov. and Vibrio ZSDZ34 sp. nov., isolated from coastal seawater in Qingdao.</title>
        <authorList>
            <person name="Zhang P."/>
        </authorList>
    </citation>
    <scope>NUCLEOTIDE SEQUENCE</scope>
    <source>
        <strain evidence="6">ZSDE26</strain>
    </source>
</reference>
<dbReference type="Gene3D" id="1.10.10.10">
    <property type="entry name" value="Winged helix-like DNA-binding domain superfamily/Winged helix DNA-binding domain"/>
    <property type="match status" value="1"/>
</dbReference>
<evidence type="ECO:0000256" key="2">
    <source>
        <dbReference type="ARBA" id="ARBA00023015"/>
    </source>
</evidence>
<sequence length="293" mass="32946">MKIDDLKLFIKVIELGSFTAAANALDIPRANVSRRIGDLEKQLGTTLFHRTTRSLSLTNQGEAYKEELVKALDMLDAAHHNVATKSDVVRGVVKIGILPETHELLQPLLFAFLDKYPEVELDIRHINNAFNDMFPQGLDIAFHGGLLKDSDIVARKLIKLDRILVASPDYLTQSGKINELGTLHQRDCICFRWPGGSIDNVWHFDGENITVSPKIVCDSVGFIKRAVMSHRGIGFLPNIYVKKEIEQGQLVTLLPELTPIEEHGWLLHTQAKTLTQTCRLMIDHLVTEIPKVF</sequence>
<keyword evidence="3" id="KW-0238">DNA-binding</keyword>
<evidence type="ECO:0000256" key="3">
    <source>
        <dbReference type="ARBA" id="ARBA00023125"/>
    </source>
</evidence>
<dbReference type="EMBL" id="JAJHVV010000007">
    <property type="protein sequence ID" value="MCK6264061.1"/>
    <property type="molecule type" value="Genomic_DNA"/>
</dbReference>
<evidence type="ECO:0000313" key="6">
    <source>
        <dbReference type="EMBL" id="MCK6264061.1"/>
    </source>
</evidence>
<keyword evidence="2" id="KW-0805">Transcription regulation</keyword>
<organism evidence="6 7">
    <name type="scientific">Vibrio amylolyticus</name>
    <dbReference type="NCBI Taxonomy" id="2847292"/>
    <lineage>
        <taxon>Bacteria</taxon>
        <taxon>Pseudomonadati</taxon>
        <taxon>Pseudomonadota</taxon>
        <taxon>Gammaproteobacteria</taxon>
        <taxon>Vibrionales</taxon>
        <taxon>Vibrionaceae</taxon>
        <taxon>Vibrio</taxon>
    </lineage>
</organism>
<keyword evidence="4" id="KW-0804">Transcription</keyword>
<gene>
    <name evidence="6" type="ORF">KP803_12345</name>
</gene>
<dbReference type="Gene3D" id="3.40.190.10">
    <property type="entry name" value="Periplasmic binding protein-like II"/>
    <property type="match status" value="2"/>
</dbReference>
<comment type="caution">
    <text evidence="6">The sequence shown here is derived from an EMBL/GenBank/DDBJ whole genome shotgun (WGS) entry which is preliminary data.</text>
</comment>
<dbReference type="InterPro" id="IPR005119">
    <property type="entry name" value="LysR_subst-bd"/>
</dbReference>
<dbReference type="AlphaFoldDB" id="A0A9X1XJT2"/>
<dbReference type="GO" id="GO:0043565">
    <property type="term" value="F:sequence-specific DNA binding"/>
    <property type="evidence" value="ECO:0007669"/>
    <property type="project" value="TreeGrafter"/>
</dbReference>
<dbReference type="Pfam" id="PF03466">
    <property type="entry name" value="LysR_substrate"/>
    <property type="match status" value="1"/>
</dbReference>
<dbReference type="InterPro" id="IPR000847">
    <property type="entry name" value="LysR_HTH_N"/>
</dbReference>
<evidence type="ECO:0000259" key="5">
    <source>
        <dbReference type="PROSITE" id="PS50931"/>
    </source>
</evidence>
<feature type="domain" description="HTH lysR-type" evidence="5">
    <location>
        <begin position="1"/>
        <end position="58"/>
    </location>
</feature>
<dbReference type="GO" id="GO:0006351">
    <property type="term" value="P:DNA-templated transcription"/>
    <property type="evidence" value="ECO:0007669"/>
    <property type="project" value="TreeGrafter"/>
</dbReference>
<proteinExistence type="inferred from homology"/>
<dbReference type="CDD" id="cd08422">
    <property type="entry name" value="PBP2_CrgA_like"/>
    <property type="match status" value="1"/>
</dbReference>
<protein>
    <submittedName>
        <fullName evidence="6">LysR family transcriptional regulator</fullName>
    </submittedName>
</protein>
<comment type="similarity">
    <text evidence="1">Belongs to the LysR transcriptional regulatory family.</text>
</comment>
<evidence type="ECO:0000313" key="7">
    <source>
        <dbReference type="Proteomes" id="UP001139559"/>
    </source>
</evidence>
<dbReference type="SUPFAM" id="SSF53850">
    <property type="entry name" value="Periplasmic binding protein-like II"/>
    <property type="match status" value="1"/>
</dbReference>
<dbReference type="PROSITE" id="PS50931">
    <property type="entry name" value="HTH_LYSR"/>
    <property type="match status" value="1"/>
</dbReference>
<dbReference type="PANTHER" id="PTHR30537:SF5">
    <property type="entry name" value="HTH-TYPE TRANSCRIPTIONAL ACTIVATOR TTDR-RELATED"/>
    <property type="match status" value="1"/>
</dbReference>
<evidence type="ECO:0000256" key="4">
    <source>
        <dbReference type="ARBA" id="ARBA00023163"/>
    </source>
</evidence>
<dbReference type="InterPro" id="IPR036388">
    <property type="entry name" value="WH-like_DNA-bd_sf"/>
</dbReference>
<dbReference type="InterPro" id="IPR058163">
    <property type="entry name" value="LysR-type_TF_proteobact-type"/>
</dbReference>
<evidence type="ECO:0000256" key="1">
    <source>
        <dbReference type="ARBA" id="ARBA00009437"/>
    </source>
</evidence>
<dbReference type="SUPFAM" id="SSF46785">
    <property type="entry name" value="Winged helix' DNA-binding domain"/>
    <property type="match status" value="1"/>
</dbReference>
<accession>A0A9X1XJT2</accession>